<dbReference type="GO" id="GO:0004386">
    <property type="term" value="F:helicase activity"/>
    <property type="evidence" value="ECO:0007669"/>
    <property type="project" value="UniProtKB-KW"/>
</dbReference>
<evidence type="ECO:0000259" key="6">
    <source>
        <dbReference type="PROSITE" id="PS51192"/>
    </source>
</evidence>
<dbReference type="GO" id="GO:0016787">
    <property type="term" value="F:hydrolase activity"/>
    <property type="evidence" value="ECO:0007669"/>
    <property type="project" value="UniProtKB-KW"/>
</dbReference>
<dbReference type="SMART" id="SM00487">
    <property type="entry name" value="DEXDc"/>
    <property type="match status" value="1"/>
</dbReference>
<dbReference type="NCBIfam" id="TIGR01596">
    <property type="entry name" value="cas3_HD"/>
    <property type="match status" value="1"/>
</dbReference>
<evidence type="ECO:0000313" key="8">
    <source>
        <dbReference type="EMBL" id="VYT18028.1"/>
    </source>
</evidence>
<dbReference type="GO" id="GO:0005524">
    <property type="term" value="F:ATP binding"/>
    <property type="evidence" value="ECO:0007669"/>
    <property type="project" value="UniProtKB-KW"/>
</dbReference>
<evidence type="ECO:0000256" key="2">
    <source>
        <dbReference type="ARBA" id="ARBA00022801"/>
    </source>
</evidence>
<evidence type="ECO:0000256" key="5">
    <source>
        <dbReference type="ARBA" id="ARBA00023118"/>
    </source>
</evidence>
<dbReference type="PROSITE" id="PS51643">
    <property type="entry name" value="HD_CAS3"/>
    <property type="match status" value="1"/>
</dbReference>
<evidence type="ECO:0000256" key="4">
    <source>
        <dbReference type="ARBA" id="ARBA00022840"/>
    </source>
</evidence>
<dbReference type="AlphaFoldDB" id="A0A6N2UK86"/>
<dbReference type="GO" id="GO:0003676">
    <property type="term" value="F:nucleic acid binding"/>
    <property type="evidence" value="ECO:0007669"/>
    <property type="project" value="InterPro"/>
</dbReference>
<dbReference type="PROSITE" id="PS51192">
    <property type="entry name" value="HELICASE_ATP_BIND_1"/>
    <property type="match status" value="1"/>
</dbReference>
<evidence type="ECO:0000259" key="7">
    <source>
        <dbReference type="PROSITE" id="PS51643"/>
    </source>
</evidence>
<accession>A0A6N2UK86</accession>
<dbReference type="Pfam" id="PF22590">
    <property type="entry name" value="Cas3-like_C_2"/>
    <property type="match status" value="1"/>
</dbReference>
<dbReference type="NCBIfam" id="TIGR00277">
    <property type="entry name" value="HDIG"/>
    <property type="match status" value="1"/>
</dbReference>
<dbReference type="SMART" id="SM00471">
    <property type="entry name" value="HDc"/>
    <property type="match status" value="1"/>
</dbReference>
<keyword evidence="2" id="KW-0378">Hydrolase</keyword>
<dbReference type="InterPro" id="IPR006675">
    <property type="entry name" value="HDIG_dom"/>
</dbReference>
<dbReference type="SUPFAM" id="SSF52540">
    <property type="entry name" value="P-loop containing nucleoside triphosphate hydrolases"/>
    <property type="match status" value="1"/>
</dbReference>
<dbReference type="InterPro" id="IPR006674">
    <property type="entry name" value="HD_domain"/>
</dbReference>
<evidence type="ECO:0000256" key="1">
    <source>
        <dbReference type="ARBA" id="ARBA00022741"/>
    </source>
</evidence>
<dbReference type="CDD" id="cd09641">
    <property type="entry name" value="Cas3''_I"/>
    <property type="match status" value="1"/>
</dbReference>
<keyword evidence="4" id="KW-0067">ATP-binding</keyword>
<feature type="domain" description="Helicase ATP-binding" evidence="6">
    <location>
        <begin position="219"/>
        <end position="404"/>
    </location>
</feature>
<dbReference type="InterPro" id="IPR054712">
    <property type="entry name" value="Cas3-like_dom"/>
</dbReference>
<name>A0A6N2UK86_9FIRM</name>
<dbReference type="GO" id="GO:0051607">
    <property type="term" value="P:defense response to virus"/>
    <property type="evidence" value="ECO:0007669"/>
    <property type="project" value="UniProtKB-KW"/>
</dbReference>
<dbReference type="EMBL" id="CACRSL010000003">
    <property type="protein sequence ID" value="VYT18028.1"/>
    <property type="molecule type" value="Genomic_DNA"/>
</dbReference>
<dbReference type="InterPro" id="IPR011545">
    <property type="entry name" value="DEAD/DEAH_box_helicase_dom"/>
</dbReference>
<evidence type="ECO:0000256" key="3">
    <source>
        <dbReference type="ARBA" id="ARBA00022806"/>
    </source>
</evidence>
<feature type="domain" description="HD Cas3-type" evidence="7">
    <location>
        <begin position="10"/>
        <end position="165"/>
    </location>
</feature>
<dbReference type="Pfam" id="PF01966">
    <property type="entry name" value="HD"/>
    <property type="match status" value="1"/>
</dbReference>
<protein>
    <submittedName>
        <fullName evidence="8">Phosphodiesterase</fullName>
    </submittedName>
</protein>
<reference evidence="8" key="1">
    <citation type="submission" date="2019-11" db="EMBL/GenBank/DDBJ databases">
        <authorList>
            <person name="Feng L."/>
        </authorList>
    </citation>
    <scope>NUCLEOTIDE SEQUENCE</scope>
    <source>
        <strain evidence="8">AundefinedLFYP135</strain>
    </source>
</reference>
<keyword evidence="5" id="KW-0051">Antiviral defense</keyword>
<dbReference type="InterPro" id="IPR027417">
    <property type="entry name" value="P-loop_NTPase"/>
</dbReference>
<dbReference type="Gene3D" id="3.40.50.300">
    <property type="entry name" value="P-loop containing nucleotide triphosphate hydrolases"/>
    <property type="match status" value="2"/>
</dbReference>
<dbReference type="InterPro" id="IPR014001">
    <property type="entry name" value="Helicase_ATP-bd"/>
</dbReference>
<gene>
    <name evidence="8" type="ORF">AULFYP135_01981</name>
</gene>
<organism evidence="8">
    <name type="scientific">uncultured Anaerotruncus sp</name>
    <dbReference type="NCBI Taxonomy" id="905011"/>
    <lineage>
        <taxon>Bacteria</taxon>
        <taxon>Bacillati</taxon>
        <taxon>Bacillota</taxon>
        <taxon>Clostridia</taxon>
        <taxon>Eubacteriales</taxon>
        <taxon>Oscillospiraceae</taxon>
        <taxon>Anaerotruncus</taxon>
        <taxon>environmental samples</taxon>
    </lineage>
</organism>
<keyword evidence="1" id="KW-0547">Nucleotide-binding</keyword>
<dbReference type="InterPro" id="IPR006483">
    <property type="entry name" value="CRISPR-assoc_Cas3_HD"/>
</dbReference>
<proteinExistence type="predicted"/>
<dbReference type="InterPro" id="IPR003607">
    <property type="entry name" value="HD/PDEase_dom"/>
</dbReference>
<dbReference type="SUPFAM" id="SSF109604">
    <property type="entry name" value="HD-domain/PDEase-like"/>
    <property type="match status" value="1"/>
</dbReference>
<dbReference type="Pfam" id="PF00270">
    <property type="entry name" value="DEAD"/>
    <property type="match status" value="1"/>
</dbReference>
<dbReference type="NCBIfam" id="TIGR01587">
    <property type="entry name" value="cas3_core"/>
    <property type="match status" value="1"/>
</dbReference>
<dbReference type="CDD" id="cd17930">
    <property type="entry name" value="DEXHc_cas3"/>
    <property type="match status" value="1"/>
</dbReference>
<sequence>MEKYAHTSEDGTRKQTVAEHLMGTAELAACFAAPFGAQEVAQAAGLLHDIGKYSDAFQRRLLEGGGRTDHSTAGAQVAFRQRMAEVAFAVAGHHGGLPDGGSRLDGPDSPTLLGRVKRSVEPFGQWEKEISPPTGGVDRKFQKDNFTDAFFTRMLYSCLVDADYLDTETFMNGSPAPRGGSVSIGELLSRLERYIAPWWEPDTDLNRRRCAILRQCLTGGSQWEKGLYTLTVPTGGGKTVSSLAFALSMAKAQGMSRVVYVIPYTSIVDQTATVFSQILGEENVLEHHSGADYAVEEGGSPAAYRKALATENWDAPVVVTTAVQFFESLFAAKSSRCRKLHNLANSVMIFDEAQTLPVPYLAPCVEAIAQLVQHYGATAVLCTATQPALEPLFQEAAPDLPIREICPDTQGLYQAFRRTTMKTLGEISRETLLEEWQGRPQFLCVVNRRKTAQELYSSLPQEGSYCLTTLLCPADRKAKLGEIRRRLREGLPCRVVSTSLIEAGVDVDFPIAYREEAGLDSIMQTAGRCNREGKRLAEESVVAVFRLTERPVAMIAQNIAAARQVLRKHQDPASPEAIREYFQFYRTLKGEEALDQKQILDLFRRGYQGSCFPFAEVARRFRLIESPTVPIYIPVGDGARLVELLWEGRWSQGLFRALGQYVVNVYPQHYQALFDAGALEQVEEAAVLRDPAFYHGDTGLQLDVETGKGWFL</sequence>
<dbReference type="Gene3D" id="1.10.3210.10">
    <property type="entry name" value="Hypothetical protein af1432"/>
    <property type="match status" value="1"/>
</dbReference>
<keyword evidence="3" id="KW-0347">Helicase</keyword>
<dbReference type="InterPro" id="IPR006474">
    <property type="entry name" value="Helicase_Cas3_CRISPR-ass_core"/>
</dbReference>